<dbReference type="Proteomes" id="UP000595101">
    <property type="component" value="Chromosome"/>
</dbReference>
<keyword evidence="3" id="KW-0464">Manganese</keyword>
<evidence type="ECO:0000256" key="3">
    <source>
        <dbReference type="ARBA" id="ARBA00023211"/>
    </source>
</evidence>
<dbReference type="SUPFAM" id="SSF53649">
    <property type="entry name" value="Alkaline phosphatase-like"/>
    <property type="match status" value="1"/>
</dbReference>
<organism evidence="5 6">
    <name type="scientific">Aeromonas allosaccharophila</name>
    <dbReference type="NCBI Taxonomy" id="656"/>
    <lineage>
        <taxon>Bacteria</taxon>
        <taxon>Pseudomonadati</taxon>
        <taxon>Pseudomonadota</taxon>
        <taxon>Gammaproteobacteria</taxon>
        <taxon>Aeromonadales</taxon>
        <taxon>Aeromonadaceae</taxon>
        <taxon>Aeromonas</taxon>
    </lineage>
</organism>
<keyword evidence="2" id="KW-0479">Metal-binding</keyword>
<dbReference type="PANTHER" id="PTHR21110">
    <property type="entry name" value="PHOSPHOPENTOMUTASE"/>
    <property type="match status" value="1"/>
</dbReference>
<comment type="similarity">
    <text evidence="1">Belongs to the phosphopentomutase family.</text>
</comment>
<dbReference type="GeneID" id="60785067"/>
<protein>
    <submittedName>
        <fullName evidence="5">Phosphopentomutase</fullName>
        <ecNumber evidence="5">5.4.2.7</ecNumber>
    </submittedName>
</protein>
<dbReference type="InterPro" id="IPR006124">
    <property type="entry name" value="Metalloenzyme"/>
</dbReference>
<dbReference type="KEGG" id="aall:I6G90_05635"/>
<evidence type="ECO:0000256" key="2">
    <source>
        <dbReference type="ARBA" id="ARBA00022723"/>
    </source>
</evidence>
<accession>A0A7T2UP49</accession>
<evidence type="ECO:0000313" key="5">
    <source>
        <dbReference type="EMBL" id="QPR55905.1"/>
    </source>
</evidence>
<dbReference type="GO" id="GO:0000287">
    <property type="term" value="F:magnesium ion binding"/>
    <property type="evidence" value="ECO:0007669"/>
    <property type="project" value="InterPro"/>
</dbReference>
<name>A0A7T2UP49_9GAMM</name>
<dbReference type="Pfam" id="PF01676">
    <property type="entry name" value="Metalloenzyme"/>
    <property type="match status" value="1"/>
</dbReference>
<dbReference type="InterPro" id="IPR010045">
    <property type="entry name" value="DeoB"/>
</dbReference>
<keyword evidence="5" id="KW-0413">Isomerase</keyword>
<evidence type="ECO:0000259" key="4">
    <source>
        <dbReference type="Pfam" id="PF01676"/>
    </source>
</evidence>
<dbReference type="RefSeq" id="WP_197930159.1">
    <property type="nucleotide sequence ID" value="NZ_CP065745.1"/>
</dbReference>
<dbReference type="NCBIfam" id="NF009049">
    <property type="entry name" value="PRK12383.1"/>
    <property type="match status" value="1"/>
</dbReference>
<dbReference type="GO" id="GO:0043094">
    <property type="term" value="P:metabolic compound salvage"/>
    <property type="evidence" value="ECO:0007669"/>
    <property type="project" value="InterPro"/>
</dbReference>
<dbReference type="Gene3D" id="3.40.720.10">
    <property type="entry name" value="Alkaline Phosphatase, subunit A"/>
    <property type="match status" value="1"/>
</dbReference>
<dbReference type="GO" id="GO:0008973">
    <property type="term" value="F:phosphopentomutase activity"/>
    <property type="evidence" value="ECO:0007669"/>
    <property type="project" value="UniProtKB-EC"/>
</dbReference>
<gene>
    <name evidence="5" type="ORF">I6G90_05635</name>
</gene>
<evidence type="ECO:0000313" key="6">
    <source>
        <dbReference type="Proteomes" id="UP000595101"/>
    </source>
</evidence>
<dbReference type="InterPro" id="IPR017850">
    <property type="entry name" value="Alkaline_phosphatase_core_sf"/>
</dbReference>
<sequence length="306" mass="34104">MNIWKRYSMRVSKNWVKFNKMFTLSPCLLEVNNCVLIGDNLEAELGQVYNITANLNLISFDDVMKIGKVVRKYNEAGRNIAFGGLVDSMDDIYSAIETKPDKNGNETFIGVNAPRSGAYNNGFKVIHLGYGVDSSTQVPHCLNQVGIKTFLYGKVADIVENEHGVSYPGVVDTNTLFDLLQRDVVREDNAFFCLNVQETDLSGHQQNAERYWNTLERADAGLSNIIAVMSRNDILIVMADHGNDPFIGHSLHTREMVPILLFSHELKGVELGVRDTLSDVGASVAHFFNAPLPEFGSPIRLVFDDI</sequence>
<dbReference type="AlphaFoldDB" id="A0A7T2UP49"/>
<dbReference type="EC" id="5.4.2.7" evidence="5"/>
<evidence type="ECO:0000256" key="1">
    <source>
        <dbReference type="ARBA" id="ARBA00010373"/>
    </source>
</evidence>
<feature type="domain" description="Metalloenzyme" evidence="4">
    <location>
        <begin position="116"/>
        <end position="290"/>
    </location>
</feature>
<dbReference type="PANTHER" id="PTHR21110:SF0">
    <property type="entry name" value="PHOSPHOPENTOMUTASE"/>
    <property type="match status" value="1"/>
</dbReference>
<reference evidence="5 6" key="1">
    <citation type="submission" date="2020-12" db="EMBL/GenBank/DDBJ databases">
        <title>FDA dAtabase for Regulatory Grade micrObial Sequences (FDA-ARGOS): Supporting development and validation of Infectious Disease Dx tests.</title>
        <authorList>
            <person name="Sproer C."/>
            <person name="Gronow S."/>
            <person name="Severitt S."/>
            <person name="Schroder I."/>
            <person name="Tallon L."/>
            <person name="Sadzewicz L."/>
            <person name="Zhao X."/>
            <person name="Boylan J."/>
            <person name="Ott S."/>
            <person name="Bowen H."/>
            <person name="Vavikolanu K."/>
            <person name="Mehta A."/>
            <person name="Aluvathingal J."/>
            <person name="Nadendla S."/>
            <person name="Lowell S."/>
            <person name="Myers T."/>
            <person name="Yan Y."/>
            <person name="Sichtig H."/>
        </authorList>
    </citation>
    <scope>NUCLEOTIDE SEQUENCE [LARGE SCALE GENOMIC DNA]</scope>
    <source>
        <strain evidence="5 6">FDAARGOS_933</strain>
    </source>
</reference>
<dbReference type="GO" id="GO:0005829">
    <property type="term" value="C:cytosol"/>
    <property type="evidence" value="ECO:0007669"/>
    <property type="project" value="TreeGrafter"/>
</dbReference>
<dbReference type="EMBL" id="CP065745">
    <property type="protein sequence ID" value="QPR55905.1"/>
    <property type="molecule type" value="Genomic_DNA"/>
</dbReference>
<proteinExistence type="inferred from homology"/>
<dbReference type="GO" id="GO:0009117">
    <property type="term" value="P:nucleotide metabolic process"/>
    <property type="evidence" value="ECO:0007669"/>
    <property type="project" value="InterPro"/>
</dbReference>